<dbReference type="AlphaFoldDB" id="A0A428XXE4"/>
<dbReference type="RefSeq" id="WP_037275826.1">
    <property type="nucleotide sequence ID" value="NZ_QHKI01000125.1"/>
</dbReference>
<evidence type="ECO:0000313" key="1">
    <source>
        <dbReference type="EMBL" id="RSM59934.1"/>
    </source>
</evidence>
<dbReference type="EMBL" id="QHKI01000125">
    <property type="protein sequence ID" value="RSM59934.1"/>
    <property type="molecule type" value="Genomic_DNA"/>
</dbReference>
<gene>
    <name evidence="1" type="ORF">DMH04_55095</name>
</gene>
<comment type="caution">
    <text evidence="1">The sequence shown here is derived from an EMBL/GenBank/DDBJ whole genome shotgun (WGS) entry which is preliminary data.</text>
</comment>
<accession>A0A428XXE4</accession>
<organism evidence="1 2">
    <name type="scientific">Kibdelosporangium aridum</name>
    <dbReference type="NCBI Taxonomy" id="2030"/>
    <lineage>
        <taxon>Bacteria</taxon>
        <taxon>Bacillati</taxon>
        <taxon>Actinomycetota</taxon>
        <taxon>Actinomycetes</taxon>
        <taxon>Pseudonocardiales</taxon>
        <taxon>Pseudonocardiaceae</taxon>
        <taxon>Kibdelosporangium</taxon>
    </lineage>
</organism>
<dbReference type="OrthoDB" id="3633081at2"/>
<sequence length="133" mass="14313">MNDFLPRPANKTRRRFIVTALAGVLAVASLGFSWMARGHHATPDVVEGWAMPDVAGTAIGLFDSDDHREGNGYIIAGASWAGPDNVWHEGDDLPTCVGTNTAAKIHVRLGIVDVEPDREGIGGPRVVWLRCLD</sequence>
<protein>
    <submittedName>
        <fullName evidence="1">Uncharacterized protein</fullName>
    </submittedName>
</protein>
<reference evidence="1 2" key="1">
    <citation type="submission" date="2018-05" db="EMBL/GenBank/DDBJ databases">
        <title>Evolution of GPA BGCs.</title>
        <authorList>
            <person name="Waglechner N."/>
            <person name="Wright G.D."/>
        </authorList>
    </citation>
    <scope>NUCLEOTIDE SEQUENCE [LARGE SCALE GENOMIC DNA]</scope>
    <source>
        <strain evidence="1 2">A82846</strain>
    </source>
</reference>
<evidence type="ECO:0000313" key="2">
    <source>
        <dbReference type="Proteomes" id="UP000287547"/>
    </source>
</evidence>
<proteinExistence type="predicted"/>
<name>A0A428XXE4_KIBAR</name>
<dbReference type="Proteomes" id="UP000287547">
    <property type="component" value="Unassembled WGS sequence"/>
</dbReference>